<name>A0A815FUS6_9BILA</name>
<evidence type="ECO:0000256" key="1">
    <source>
        <dbReference type="ARBA" id="ARBA00004141"/>
    </source>
</evidence>
<dbReference type="EMBL" id="CAJNOM010000295">
    <property type="protein sequence ID" value="CAF1330485.1"/>
    <property type="molecule type" value="Genomic_DNA"/>
</dbReference>
<gene>
    <name evidence="7" type="ORF">QVE165_LOCUS32861</name>
</gene>
<sequence>MPVTSLTETIPNKSNVFLSTEKLLLEVPQGLYHTMAILILILWYISSGATLFSNKYILSHLDGDAFLLGTSQLVVSVISGYIQMRIIHMMNNEIHRPPPIMKNVYRDMLLIGAFRCVTVILGLIALKYIAVSFLATIKSSSPLFTVVISRIMLGERTSNWTKFSMIPITIGLCLCSSFELSFELFGFLCALGTNIFDCLQNVFSKLLISGENHRYTAVELQFWASFVACIFQLPLLYYYVDISLALELTTKKLFIYYIFNGFCYHIQSVAAFALMAYISPITHSVVNTVKRALLIWLSVIIFNNPITFLSGIGTLMVITGVILYNDQRDGDKKPGILNVNTATLITWRDV</sequence>
<evidence type="ECO:0000256" key="3">
    <source>
        <dbReference type="ARBA" id="ARBA00022989"/>
    </source>
</evidence>
<evidence type="ECO:0000313" key="7">
    <source>
        <dbReference type="EMBL" id="CAF1330485.1"/>
    </source>
</evidence>
<organism evidence="7 8">
    <name type="scientific">Adineta steineri</name>
    <dbReference type="NCBI Taxonomy" id="433720"/>
    <lineage>
        <taxon>Eukaryota</taxon>
        <taxon>Metazoa</taxon>
        <taxon>Spiralia</taxon>
        <taxon>Gnathifera</taxon>
        <taxon>Rotifera</taxon>
        <taxon>Eurotatoria</taxon>
        <taxon>Bdelloidea</taxon>
        <taxon>Adinetida</taxon>
        <taxon>Adinetidae</taxon>
        <taxon>Adineta</taxon>
    </lineage>
</organism>
<keyword evidence="2 5" id="KW-0812">Transmembrane</keyword>
<evidence type="ECO:0000313" key="8">
    <source>
        <dbReference type="Proteomes" id="UP000663832"/>
    </source>
</evidence>
<comment type="subcellular location">
    <subcellularLocation>
        <location evidence="1">Membrane</location>
        <topology evidence="1">Multi-pass membrane protein</topology>
    </subcellularLocation>
</comment>
<dbReference type="SUPFAM" id="SSF103481">
    <property type="entry name" value="Multidrug resistance efflux transporter EmrE"/>
    <property type="match status" value="2"/>
</dbReference>
<keyword evidence="4 5" id="KW-0472">Membrane</keyword>
<keyword evidence="8" id="KW-1185">Reference proteome</keyword>
<feature type="transmembrane region" description="Helical" evidence="5">
    <location>
        <begin position="65"/>
        <end position="87"/>
    </location>
</feature>
<keyword evidence="3 5" id="KW-1133">Transmembrane helix</keyword>
<protein>
    <recommendedName>
        <fullName evidence="6">Sugar phosphate transporter domain-containing protein</fullName>
    </recommendedName>
</protein>
<reference evidence="7" key="1">
    <citation type="submission" date="2021-02" db="EMBL/GenBank/DDBJ databases">
        <authorList>
            <person name="Nowell W R."/>
        </authorList>
    </citation>
    <scope>NUCLEOTIDE SEQUENCE</scope>
</reference>
<feature type="transmembrane region" description="Helical" evidence="5">
    <location>
        <begin position="108"/>
        <end position="129"/>
    </location>
</feature>
<proteinExistence type="predicted"/>
<evidence type="ECO:0000256" key="5">
    <source>
        <dbReference type="SAM" id="Phobius"/>
    </source>
</evidence>
<dbReference type="InterPro" id="IPR037185">
    <property type="entry name" value="EmrE-like"/>
</dbReference>
<dbReference type="InterPro" id="IPR050186">
    <property type="entry name" value="TPT_transporter"/>
</dbReference>
<dbReference type="Proteomes" id="UP000663832">
    <property type="component" value="Unassembled WGS sequence"/>
</dbReference>
<feature type="transmembrane region" description="Helical" evidence="5">
    <location>
        <begin position="254"/>
        <end position="278"/>
    </location>
</feature>
<dbReference type="GO" id="GO:0016020">
    <property type="term" value="C:membrane"/>
    <property type="evidence" value="ECO:0007669"/>
    <property type="project" value="UniProtKB-SubCell"/>
</dbReference>
<evidence type="ECO:0000256" key="2">
    <source>
        <dbReference type="ARBA" id="ARBA00022692"/>
    </source>
</evidence>
<dbReference type="InterPro" id="IPR004853">
    <property type="entry name" value="Sugar_P_trans_dom"/>
</dbReference>
<feature type="transmembrane region" description="Helical" evidence="5">
    <location>
        <begin position="293"/>
        <end position="324"/>
    </location>
</feature>
<dbReference type="Pfam" id="PF03151">
    <property type="entry name" value="TPT"/>
    <property type="match status" value="1"/>
</dbReference>
<evidence type="ECO:0000259" key="6">
    <source>
        <dbReference type="Pfam" id="PF03151"/>
    </source>
</evidence>
<feature type="transmembrane region" description="Helical" evidence="5">
    <location>
        <begin position="222"/>
        <end position="242"/>
    </location>
</feature>
<dbReference type="OrthoDB" id="6418713at2759"/>
<feature type="transmembrane region" description="Helical" evidence="5">
    <location>
        <begin position="23"/>
        <end position="45"/>
    </location>
</feature>
<accession>A0A815FUS6</accession>
<feature type="transmembrane region" description="Helical" evidence="5">
    <location>
        <begin position="165"/>
        <end position="196"/>
    </location>
</feature>
<evidence type="ECO:0000256" key="4">
    <source>
        <dbReference type="ARBA" id="ARBA00023136"/>
    </source>
</evidence>
<comment type="caution">
    <text evidence="7">The sequence shown here is derived from an EMBL/GenBank/DDBJ whole genome shotgun (WGS) entry which is preliminary data.</text>
</comment>
<dbReference type="PANTHER" id="PTHR11132">
    <property type="entry name" value="SOLUTE CARRIER FAMILY 35"/>
    <property type="match status" value="1"/>
</dbReference>
<dbReference type="AlphaFoldDB" id="A0A815FUS6"/>
<feature type="domain" description="Sugar phosphate transporter" evidence="6">
    <location>
        <begin position="37"/>
        <end position="325"/>
    </location>
</feature>